<keyword evidence="8" id="KW-0677">Repeat</keyword>
<name>A0A0M4D046_9BACT</name>
<dbReference type="SUPFAM" id="SSF50156">
    <property type="entry name" value="PDZ domain-like"/>
    <property type="match status" value="2"/>
</dbReference>
<dbReference type="Gene3D" id="2.40.10.120">
    <property type="match status" value="1"/>
</dbReference>
<evidence type="ECO:0000256" key="10">
    <source>
        <dbReference type="ARBA" id="ARBA00022801"/>
    </source>
</evidence>
<evidence type="ECO:0000256" key="3">
    <source>
        <dbReference type="ARBA" id="ARBA00010541"/>
    </source>
</evidence>
<evidence type="ECO:0000313" key="18">
    <source>
        <dbReference type="EMBL" id="ALC15164.1"/>
    </source>
</evidence>
<dbReference type="RefSeq" id="WP_053549394.1">
    <property type="nucleotide sequence ID" value="NZ_CP010802.1"/>
</dbReference>
<comment type="similarity">
    <text evidence="3">Belongs to the peptidase S1C family.</text>
</comment>
<reference evidence="18 19" key="1">
    <citation type="submission" date="2015-07" db="EMBL/GenBank/DDBJ databases">
        <title>Isolation and Genomic Characterization of a Novel Halophilic Metal-Reducing Deltaproteobacterium from the Deep Subsurface.</title>
        <authorList>
            <person name="Badalamenti J.P."/>
            <person name="Summers Z.M."/>
            <person name="Gralnick J.A."/>
            <person name="Bond D.R."/>
        </authorList>
    </citation>
    <scope>NUCLEOTIDE SEQUENCE [LARGE SCALE GENOMIC DNA]</scope>
    <source>
        <strain evidence="18 19">WTL</strain>
    </source>
</reference>
<dbReference type="SUPFAM" id="SSF50494">
    <property type="entry name" value="Trypsin-like serine proteases"/>
    <property type="match status" value="1"/>
</dbReference>
<feature type="active site" description="Charge relay system" evidence="14">
    <location>
        <position position="214"/>
    </location>
</feature>
<feature type="domain" description="PDZ" evidence="17">
    <location>
        <begin position="364"/>
        <end position="455"/>
    </location>
</feature>
<comment type="subcellular location">
    <subcellularLocation>
        <location evidence="2">Periplasm</location>
    </subcellularLocation>
</comment>
<dbReference type="GO" id="GO:0004252">
    <property type="term" value="F:serine-type endopeptidase activity"/>
    <property type="evidence" value="ECO:0007669"/>
    <property type="project" value="InterPro"/>
</dbReference>
<keyword evidence="10" id="KW-0378">Hydrolase</keyword>
<evidence type="ECO:0000256" key="6">
    <source>
        <dbReference type="ARBA" id="ARBA00022670"/>
    </source>
</evidence>
<evidence type="ECO:0000256" key="8">
    <source>
        <dbReference type="ARBA" id="ARBA00022737"/>
    </source>
</evidence>
<dbReference type="InterPro" id="IPR001478">
    <property type="entry name" value="PDZ"/>
</dbReference>
<dbReference type="PROSITE" id="PS50106">
    <property type="entry name" value="PDZ"/>
    <property type="match status" value="2"/>
</dbReference>
<evidence type="ECO:0000256" key="16">
    <source>
        <dbReference type="SAM" id="SignalP"/>
    </source>
</evidence>
<dbReference type="Pfam" id="PF13365">
    <property type="entry name" value="Trypsin_2"/>
    <property type="match status" value="1"/>
</dbReference>
<dbReference type="InterPro" id="IPR001940">
    <property type="entry name" value="Peptidase_S1C"/>
</dbReference>
<feature type="active site" description="Charge relay system" evidence="14">
    <location>
        <position position="110"/>
    </location>
</feature>
<dbReference type="CDD" id="cd10839">
    <property type="entry name" value="cpPDZ1_DegP-like"/>
    <property type="match status" value="1"/>
</dbReference>
<dbReference type="KEGG" id="des:DSOUD_0369"/>
<keyword evidence="12" id="KW-0346">Stress response</keyword>
<dbReference type="EMBL" id="CP010802">
    <property type="protein sequence ID" value="ALC15164.1"/>
    <property type="molecule type" value="Genomic_DNA"/>
</dbReference>
<dbReference type="Gene3D" id="2.30.42.10">
    <property type="match status" value="2"/>
</dbReference>
<protein>
    <recommendedName>
        <fullName evidence="5">Probable periplasmic serine endoprotease DegP-like</fullName>
        <ecNumber evidence="4">3.4.21.107</ecNumber>
    </recommendedName>
    <alternativeName>
        <fullName evidence="13">Protease Do</fullName>
    </alternativeName>
</protein>
<dbReference type="PANTHER" id="PTHR22939">
    <property type="entry name" value="SERINE PROTEASE FAMILY S1C HTRA-RELATED"/>
    <property type="match status" value="1"/>
</dbReference>
<dbReference type="InterPro" id="IPR009003">
    <property type="entry name" value="Peptidase_S1_PA"/>
</dbReference>
<feature type="binding site" evidence="15">
    <location>
        <begin position="212"/>
        <end position="214"/>
    </location>
    <ligand>
        <name>substrate</name>
    </ligand>
</feature>
<evidence type="ECO:0000256" key="7">
    <source>
        <dbReference type="ARBA" id="ARBA00022729"/>
    </source>
</evidence>
<dbReference type="OrthoDB" id="9758917at2"/>
<dbReference type="PATRIC" id="fig|1603606.3.peg.401"/>
<feature type="active site" description="Charge relay system" evidence="14">
    <location>
        <position position="140"/>
    </location>
</feature>
<evidence type="ECO:0000256" key="5">
    <source>
        <dbReference type="ARBA" id="ARBA00013958"/>
    </source>
</evidence>
<dbReference type="PRINTS" id="PR00834">
    <property type="entry name" value="PROTEASES2C"/>
</dbReference>
<evidence type="ECO:0000256" key="9">
    <source>
        <dbReference type="ARBA" id="ARBA00022764"/>
    </source>
</evidence>
<dbReference type="Proteomes" id="UP000057158">
    <property type="component" value="Chromosome"/>
</dbReference>
<feature type="binding site" evidence="15">
    <location>
        <begin position="230"/>
        <end position="234"/>
    </location>
    <ligand>
        <name>substrate</name>
    </ligand>
</feature>
<evidence type="ECO:0000256" key="15">
    <source>
        <dbReference type="PIRSR" id="PIRSR611782-2"/>
    </source>
</evidence>
<evidence type="ECO:0000256" key="4">
    <source>
        <dbReference type="ARBA" id="ARBA00013035"/>
    </source>
</evidence>
<evidence type="ECO:0000256" key="13">
    <source>
        <dbReference type="ARBA" id="ARBA00032850"/>
    </source>
</evidence>
<dbReference type="NCBIfam" id="TIGR02037">
    <property type="entry name" value="degP_htrA_DO"/>
    <property type="match status" value="1"/>
</dbReference>
<feature type="signal peptide" evidence="16">
    <location>
        <begin position="1"/>
        <end position="26"/>
    </location>
</feature>
<comment type="catalytic activity">
    <reaction evidence="1">
        <text>Acts on substrates that are at least partially unfolded. The cleavage site P1 residue is normally between a pair of hydrophobic residues, such as Val-|-Val.</text>
        <dbReference type="EC" id="3.4.21.107"/>
    </reaction>
</comment>
<dbReference type="PANTHER" id="PTHR22939:SF130">
    <property type="entry name" value="PERIPLASMIC SERINE ENDOPROTEASE DEGP-LIKE-RELATED"/>
    <property type="match status" value="1"/>
</dbReference>
<keyword evidence="7 16" id="KW-0732">Signal</keyword>
<feature type="binding site" evidence="15">
    <location>
        <position position="110"/>
    </location>
    <ligand>
        <name>substrate</name>
    </ligand>
</feature>
<proteinExistence type="inferred from homology"/>
<evidence type="ECO:0000313" key="19">
    <source>
        <dbReference type="Proteomes" id="UP000057158"/>
    </source>
</evidence>
<keyword evidence="19" id="KW-1185">Reference proteome</keyword>
<feature type="domain" description="PDZ" evidence="17">
    <location>
        <begin position="263"/>
        <end position="323"/>
    </location>
</feature>
<feature type="chain" id="PRO_5038507291" description="Probable periplasmic serine endoprotease DegP-like" evidence="16">
    <location>
        <begin position="27"/>
        <end position="465"/>
    </location>
</feature>
<dbReference type="InterPro" id="IPR036034">
    <property type="entry name" value="PDZ_sf"/>
</dbReference>
<dbReference type="EC" id="3.4.21.107" evidence="4"/>
<keyword evidence="11" id="KW-0720">Serine protease</keyword>
<accession>A0A0M4D046</accession>
<evidence type="ECO:0000259" key="17">
    <source>
        <dbReference type="PROSITE" id="PS50106"/>
    </source>
</evidence>
<keyword evidence="9" id="KW-0574">Periplasm</keyword>
<evidence type="ECO:0000256" key="12">
    <source>
        <dbReference type="ARBA" id="ARBA00023016"/>
    </source>
</evidence>
<organism evidence="18 19">
    <name type="scientific">Desulfuromonas soudanensis</name>
    <dbReference type="NCBI Taxonomy" id="1603606"/>
    <lineage>
        <taxon>Bacteria</taxon>
        <taxon>Pseudomonadati</taxon>
        <taxon>Thermodesulfobacteriota</taxon>
        <taxon>Desulfuromonadia</taxon>
        <taxon>Desulfuromonadales</taxon>
        <taxon>Desulfuromonadaceae</taxon>
        <taxon>Desulfuromonas</taxon>
    </lineage>
</organism>
<evidence type="ECO:0000256" key="1">
    <source>
        <dbReference type="ARBA" id="ARBA00001772"/>
    </source>
</evidence>
<dbReference type="InterPro" id="IPR011782">
    <property type="entry name" value="Pept_S1C_Do"/>
</dbReference>
<evidence type="ECO:0000256" key="11">
    <source>
        <dbReference type="ARBA" id="ARBA00022825"/>
    </source>
</evidence>
<keyword evidence="6 18" id="KW-0645">Protease</keyword>
<dbReference type="Pfam" id="PF00595">
    <property type="entry name" value="PDZ"/>
    <property type="match status" value="1"/>
</dbReference>
<dbReference type="Pfam" id="PF13180">
    <property type="entry name" value="PDZ_2"/>
    <property type="match status" value="1"/>
</dbReference>
<evidence type="ECO:0000256" key="2">
    <source>
        <dbReference type="ARBA" id="ARBA00004418"/>
    </source>
</evidence>
<dbReference type="SMART" id="SM00228">
    <property type="entry name" value="PDZ"/>
    <property type="match status" value="2"/>
</dbReference>
<feature type="binding site" evidence="15">
    <location>
        <position position="140"/>
    </location>
    <ligand>
        <name>substrate</name>
    </ligand>
</feature>
<sequence length="465" mass="48903">MWNNGNRWILLVAGVLALALPSPSLATTAVLPDFVSLARELKPAVVNISTSKKAKVRRPALPGPRTPGNEFFEEFFDRFFQGQPGPMRPERSLGSGFIISADGYILTNDHVVDGADEIKVKLADGRTFVATVKGFDRKLDLALVKIDTGEDLPVADLGDSASLRVGEWVMAIGNPFGLEQTVTAGIVSAKGRVIGAGPYDDFIQTDASINPGNSGGPLFNTEGKVVGINTAIVASGQGIGFAIPVNAAKNIIDQLKKTGHVVRGWLGVSVQTVTEELAASFGLQDATGALVSEVAKDSPAEKGGIKRGDIILSFNGNPVDALNDLPRQVADTPVGTLARIEVFRNGKTRTLTVTVGRLEEEVEGGQVQEAGQGALGIAVTDLTPEIARQYGIEEGKGVLITGIDPSGTAAAAGLRPGDLILEMNGREIAALKDYRAALAQVKSGQVLRLLIRRGESLLYAAVRAQ</sequence>
<dbReference type="GO" id="GO:0006508">
    <property type="term" value="P:proteolysis"/>
    <property type="evidence" value="ECO:0007669"/>
    <property type="project" value="UniProtKB-KW"/>
</dbReference>
<evidence type="ECO:0000256" key="14">
    <source>
        <dbReference type="PIRSR" id="PIRSR611782-1"/>
    </source>
</evidence>
<dbReference type="STRING" id="1603606.DSOUD_0369"/>
<dbReference type="AlphaFoldDB" id="A0A0M4D046"/>
<gene>
    <name evidence="18" type="primary">degP</name>
    <name evidence="18" type="ORF">DSOUD_0369</name>
</gene>